<reference evidence="2" key="1">
    <citation type="submission" date="2022-01" db="EMBL/GenBank/DDBJ databases">
        <authorList>
            <person name="King R."/>
        </authorList>
    </citation>
    <scope>NUCLEOTIDE SEQUENCE</scope>
</reference>
<evidence type="ECO:0000313" key="2">
    <source>
        <dbReference type="EMBL" id="CAG9763784.1"/>
    </source>
</evidence>
<dbReference type="Proteomes" id="UP001152799">
    <property type="component" value="Chromosome 15"/>
</dbReference>
<gene>
    <name evidence="2" type="ORF">CEUTPL_LOCUS4438</name>
</gene>
<sequence>MSSNFIEGLSASSPFTEGFAQLWKVASQRQLTGRQSRPSTSSSGSVWSPILIDALTEPESQDENVPPNNICSPVASCSYRRNQRSRNESIRSPIPSCSYSRASDQEEEDDDEILATDTETPRLTSSKKQTSPKEMEQVIKIASSLAQNLERKTIRKKSRNAIFVEYLLDILEGLSEEEAGNIRRDILKYLCDNHLDQI</sequence>
<evidence type="ECO:0000313" key="3">
    <source>
        <dbReference type="Proteomes" id="UP001152799"/>
    </source>
</evidence>
<feature type="compositionally biased region" description="Acidic residues" evidence="1">
    <location>
        <begin position="105"/>
        <end position="114"/>
    </location>
</feature>
<name>A0A9N9MJT8_9CUCU</name>
<protein>
    <submittedName>
        <fullName evidence="2">Uncharacterized protein</fullName>
    </submittedName>
</protein>
<organism evidence="2 3">
    <name type="scientific">Ceutorhynchus assimilis</name>
    <name type="common">cabbage seed weevil</name>
    <dbReference type="NCBI Taxonomy" id="467358"/>
    <lineage>
        <taxon>Eukaryota</taxon>
        <taxon>Metazoa</taxon>
        <taxon>Ecdysozoa</taxon>
        <taxon>Arthropoda</taxon>
        <taxon>Hexapoda</taxon>
        <taxon>Insecta</taxon>
        <taxon>Pterygota</taxon>
        <taxon>Neoptera</taxon>
        <taxon>Endopterygota</taxon>
        <taxon>Coleoptera</taxon>
        <taxon>Polyphaga</taxon>
        <taxon>Cucujiformia</taxon>
        <taxon>Curculionidae</taxon>
        <taxon>Ceutorhynchinae</taxon>
        <taxon>Ceutorhynchus</taxon>
    </lineage>
</organism>
<accession>A0A9N9MJT8</accession>
<evidence type="ECO:0000256" key="1">
    <source>
        <dbReference type="SAM" id="MobiDB-lite"/>
    </source>
</evidence>
<feature type="compositionally biased region" description="Polar residues" evidence="1">
    <location>
        <begin position="117"/>
        <end position="129"/>
    </location>
</feature>
<proteinExistence type="predicted"/>
<dbReference type="EMBL" id="OU892291">
    <property type="protein sequence ID" value="CAG9763784.1"/>
    <property type="molecule type" value="Genomic_DNA"/>
</dbReference>
<keyword evidence="3" id="KW-1185">Reference proteome</keyword>
<feature type="region of interest" description="Disordered" evidence="1">
    <location>
        <begin position="28"/>
        <end position="47"/>
    </location>
</feature>
<feature type="compositionally biased region" description="Low complexity" evidence="1">
    <location>
        <begin position="36"/>
        <end position="47"/>
    </location>
</feature>
<feature type="region of interest" description="Disordered" evidence="1">
    <location>
        <begin position="52"/>
        <end position="135"/>
    </location>
</feature>
<dbReference type="AlphaFoldDB" id="A0A9N9MJT8"/>